<keyword evidence="2" id="KW-1185">Reference proteome</keyword>
<organism evidence="1 2">
    <name type="scientific">Micromonospora endophytica</name>
    <dbReference type="NCBI Taxonomy" id="515350"/>
    <lineage>
        <taxon>Bacteria</taxon>
        <taxon>Bacillati</taxon>
        <taxon>Actinomycetota</taxon>
        <taxon>Actinomycetes</taxon>
        <taxon>Micromonosporales</taxon>
        <taxon>Micromonosporaceae</taxon>
        <taxon>Micromonospora</taxon>
    </lineage>
</organism>
<evidence type="ECO:0000313" key="1">
    <source>
        <dbReference type="EMBL" id="PZF94438.1"/>
    </source>
</evidence>
<name>A0A2W2CS12_9ACTN</name>
<proteinExistence type="predicted"/>
<evidence type="ECO:0000313" key="2">
    <source>
        <dbReference type="Proteomes" id="UP000248627"/>
    </source>
</evidence>
<dbReference type="Proteomes" id="UP000248627">
    <property type="component" value="Unassembled WGS sequence"/>
</dbReference>
<dbReference type="OrthoDB" id="3078509at2"/>
<gene>
    <name evidence="1" type="ORF">C1I93_16550</name>
</gene>
<dbReference type="AlphaFoldDB" id="A0A2W2CS12"/>
<accession>A0A2W2CS12</accession>
<dbReference type="RefSeq" id="WP_111244198.1">
    <property type="nucleotide sequence ID" value="NZ_AP023358.1"/>
</dbReference>
<comment type="caution">
    <text evidence="1">The sequence shown here is derived from an EMBL/GenBank/DDBJ whole genome shotgun (WGS) entry which is preliminary data.</text>
</comment>
<reference evidence="1 2" key="1">
    <citation type="submission" date="2018-01" db="EMBL/GenBank/DDBJ databases">
        <title>Draft genome sequence of Jishengella endophytica.</title>
        <authorList>
            <person name="Sahin N."/>
            <person name="Ay H."/>
            <person name="Saygin H."/>
        </authorList>
    </citation>
    <scope>NUCLEOTIDE SEQUENCE [LARGE SCALE GENOMIC DNA]</scope>
    <source>
        <strain evidence="1 2">DSM 45430</strain>
    </source>
</reference>
<dbReference type="EMBL" id="POTX01000106">
    <property type="protein sequence ID" value="PZF94438.1"/>
    <property type="molecule type" value="Genomic_DNA"/>
</dbReference>
<protein>
    <submittedName>
        <fullName evidence="1">Uncharacterized protein</fullName>
    </submittedName>
</protein>
<sequence length="129" mass="14256">MSENAFVFPAVPRSKAVRLLDELAVAGHGGWATDTRLFVWLMDEASGLYRDWEPEDIANLEQAVGHRPEWAVQINYRLSRRADLAALAVALLDDGGVAFDDFCSYVWTAVEIETDTVISGGRFGEGPVR</sequence>